<proteinExistence type="predicted"/>
<reference evidence="2" key="1">
    <citation type="journal article" date="2015" name="BMC Genomics">
        <title>Comparative genomics of Fructobacillus spp. and Leuconostoc spp. reveals niche-specific evolution of Fructobacillus spp.</title>
        <authorList>
            <person name="Endo A."/>
            <person name="Tanizawa Y."/>
            <person name="Tanaka N."/>
            <person name="Maeno S."/>
            <person name="Kumar H."/>
            <person name="Shiwa Y."/>
            <person name="Okada S."/>
            <person name="Yoshikawa H."/>
            <person name="Dicks L."/>
            <person name="Nakagawa J."/>
            <person name="Arita M."/>
        </authorList>
    </citation>
    <scope>NUCLEOTIDE SEQUENCE [LARGE SCALE GENOMIC DNA]</scope>
    <source>
        <strain evidence="2">F214-1</strain>
    </source>
</reference>
<dbReference type="RefSeq" id="WP_158531882.1">
    <property type="nucleotide sequence ID" value="NZ_DF968088.1"/>
</dbReference>
<protein>
    <submittedName>
        <fullName evidence="2">Putative multidrug resistance protein</fullName>
    </submittedName>
</protein>
<feature type="transmembrane region" description="Helical" evidence="1">
    <location>
        <begin position="21"/>
        <end position="44"/>
    </location>
</feature>
<sequence>MKNKIIKKLGKPFEWLCVGALYMVAGGLFVGSIGIITLGIKIAWFGATF</sequence>
<dbReference type="AlphaFoldDB" id="A0A3F3HH42"/>
<dbReference type="Proteomes" id="UP000064514">
    <property type="component" value="Unassembled WGS sequence"/>
</dbReference>
<keyword evidence="1" id="KW-0472">Membrane</keyword>
<keyword evidence="1" id="KW-1133">Transmembrane helix</keyword>
<evidence type="ECO:0000313" key="2">
    <source>
        <dbReference type="EMBL" id="GAP04899.1"/>
    </source>
</evidence>
<name>A0A3F3HH42_9LACO</name>
<keyword evidence="1" id="KW-0812">Transmembrane</keyword>
<gene>
    <name evidence="2" type="ORF">FTRO_0110340</name>
</gene>
<evidence type="ECO:0000256" key="1">
    <source>
        <dbReference type="SAM" id="Phobius"/>
    </source>
</evidence>
<accession>A0A3F3HH42</accession>
<dbReference type="EMBL" id="DF968088">
    <property type="protein sequence ID" value="GAP04899.1"/>
    <property type="molecule type" value="Genomic_DNA"/>
</dbReference>
<organism evidence="2">
    <name type="scientific">Fructobacillus tropaeoli</name>
    <dbReference type="NCBI Taxonomy" id="709323"/>
    <lineage>
        <taxon>Bacteria</taxon>
        <taxon>Bacillati</taxon>
        <taxon>Bacillota</taxon>
        <taxon>Bacilli</taxon>
        <taxon>Lactobacillales</taxon>
        <taxon>Lactobacillaceae</taxon>
        <taxon>Fructobacillus</taxon>
    </lineage>
</organism>
<dbReference type="STRING" id="709323.GCA_001047135_01462"/>